<evidence type="ECO:0000313" key="1">
    <source>
        <dbReference type="Proteomes" id="UP000887574"/>
    </source>
</evidence>
<proteinExistence type="predicted"/>
<dbReference type="WBParaSite" id="jg5686">
    <property type="protein sequence ID" value="jg5686"/>
    <property type="gene ID" value="jg5686"/>
</dbReference>
<sequence length="123" mass="14347">MSLLWKIPLKGEEAGQFLFSKHSSSQATCNVCQIFGQLSHFFVDEEGFNDEQVSSAMIDLKSYTKQKRIDPEADPLQYWKTMRKVLLSWLKSRSAINRHLQLSNRANNFFQWQEISMTTEDPI</sequence>
<organism evidence="1 2">
    <name type="scientific">Ditylenchus dipsaci</name>
    <dbReference type="NCBI Taxonomy" id="166011"/>
    <lineage>
        <taxon>Eukaryota</taxon>
        <taxon>Metazoa</taxon>
        <taxon>Ecdysozoa</taxon>
        <taxon>Nematoda</taxon>
        <taxon>Chromadorea</taxon>
        <taxon>Rhabditida</taxon>
        <taxon>Tylenchina</taxon>
        <taxon>Tylenchomorpha</taxon>
        <taxon>Sphaerularioidea</taxon>
        <taxon>Anguinidae</taxon>
        <taxon>Anguininae</taxon>
        <taxon>Ditylenchus</taxon>
    </lineage>
</organism>
<protein>
    <submittedName>
        <fullName evidence="2">Uncharacterized protein</fullName>
    </submittedName>
</protein>
<dbReference type="AlphaFoldDB" id="A0A915EG20"/>
<reference evidence="2" key="1">
    <citation type="submission" date="2022-11" db="UniProtKB">
        <authorList>
            <consortium name="WormBaseParasite"/>
        </authorList>
    </citation>
    <scope>IDENTIFICATION</scope>
</reference>
<keyword evidence="1" id="KW-1185">Reference proteome</keyword>
<dbReference type="Proteomes" id="UP000887574">
    <property type="component" value="Unplaced"/>
</dbReference>
<accession>A0A915EG20</accession>
<evidence type="ECO:0000313" key="2">
    <source>
        <dbReference type="WBParaSite" id="jg5686"/>
    </source>
</evidence>
<name>A0A915EG20_9BILA</name>